<accession>A0AAX6EZZ2</accession>
<dbReference type="PROSITE" id="PS00086">
    <property type="entry name" value="CYTOCHROME_P450"/>
    <property type="match status" value="1"/>
</dbReference>
<dbReference type="AlphaFoldDB" id="A0AAX6EZZ2"/>
<evidence type="ECO:0000256" key="3">
    <source>
        <dbReference type="ARBA" id="ARBA00023002"/>
    </source>
</evidence>
<sequence length="514" mass="56744">MQFMSMELSSSSSSCFLFLLFIVPFLYFLKVAATTSLAASTKRPRLAPGPTPLPIVGNLFELGDKPHRSLARLAKAHGPVMSLKLGRITTTVVSSPDAAKEALQKKGRALSGRWVPDADRVLGHDRVAVVWLPPSQQWNNLRAVMRTYSFAARVLDASQGLRRQKVRELISHVRGRTGRAVDVGGAVFDTALNLISATAFSSDLVSLDHHSDHSRRGFKEVISGIMEEVGKPNLVDFFPLLSPIDPHGRRRKVTKYFKQLFGMIDDMIDDRLKLMKQQKNDTSSVSSDGCDLLDELLRSQLDRPILRSLLADYFIAGSDTSSVTVGWAMAELLRSPSLMAMARAELASVVGPTREVVESDIPNLSFLRAVVKETFRLHPTSPLLLPHRAEADVELGPYAVPKHSQVVVNVWAIGRDESVWEDAEAFKPERFLGSEVDFRGQHFELIPFGAGRRMCPGMPLADRMVHLTLASLIHSFEWRLSGGMKPGDVDLTEKFGVTLALAVPLLAIPLPVKE</sequence>
<dbReference type="InterPro" id="IPR001128">
    <property type="entry name" value="Cyt_P450"/>
</dbReference>
<dbReference type="GO" id="GO:0016709">
    <property type="term" value="F:oxidoreductase activity, acting on paired donors, with incorporation or reduction of molecular oxygen, NAD(P)H as one donor, and incorporation of one atom of oxygen"/>
    <property type="evidence" value="ECO:0007669"/>
    <property type="project" value="UniProtKB-ARBA"/>
</dbReference>
<evidence type="ECO:0000256" key="6">
    <source>
        <dbReference type="RuleBase" id="RU000461"/>
    </source>
</evidence>
<reference evidence="7" key="2">
    <citation type="submission" date="2023-04" db="EMBL/GenBank/DDBJ databases">
        <authorList>
            <person name="Bruccoleri R.E."/>
            <person name="Oakeley E.J."/>
            <person name="Faust A.-M."/>
            <person name="Dessus-Babus S."/>
            <person name="Altorfer M."/>
            <person name="Burckhardt D."/>
            <person name="Oertli M."/>
            <person name="Naumann U."/>
            <person name="Petersen F."/>
            <person name="Wong J."/>
        </authorList>
    </citation>
    <scope>NUCLEOTIDE SEQUENCE</scope>
    <source>
        <strain evidence="7">GSM-AAB239-AS_SAM_17_03QT</strain>
        <tissue evidence="7">Leaf</tissue>
    </source>
</reference>
<comment type="similarity">
    <text evidence="1 6">Belongs to the cytochrome P450 family.</text>
</comment>
<name>A0AAX6EZZ2_IRIPA</name>
<dbReference type="EMBL" id="JANAVB010033017">
    <property type="protein sequence ID" value="KAJ6809429.1"/>
    <property type="molecule type" value="Genomic_DNA"/>
</dbReference>
<dbReference type="CDD" id="cd11073">
    <property type="entry name" value="CYP76-like"/>
    <property type="match status" value="1"/>
</dbReference>
<keyword evidence="6" id="KW-0503">Monooxygenase</keyword>
<reference evidence="7" key="1">
    <citation type="journal article" date="2023" name="GigaByte">
        <title>Genome assembly of the bearded iris, Iris pallida Lam.</title>
        <authorList>
            <person name="Bruccoleri R.E."/>
            <person name="Oakeley E.J."/>
            <person name="Faust A.M.E."/>
            <person name="Altorfer M."/>
            <person name="Dessus-Babus S."/>
            <person name="Burckhardt D."/>
            <person name="Oertli M."/>
            <person name="Naumann U."/>
            <person name="Petersen F."/>
            <person name="Wong J."/>
        </authorList>
    </citation>
    <scope>NUCLEOTIDE SEQUENCE</scope>
    <source>
        <strain evidence="7">GSM-AAB239-AS_SAM_17_03QT</strain>
    </source>
</reference>
<evidence type="ECO:0000256" key="4">
    <source>
        <dbReference type="ARBA" id="ARBA00023004"/>
    </source>
</evidence>
<dbReference type="PRINTS" id="PR00385">
    <property type="entry name" value="P450"/>
</dbReference>
<dbReference type="Proteomes" id="UP001140949">
    <property type="component" value="Unassembled WGS sequence"/>
</dbReference>
<keyword evidence="5 6" id="KW-0349">Heme</keyword>
<dbReference type="FunFam" id="1.10.630.10:FF:000007">
    <property type="entry name" value="Cytochrome P450 76C4"/>
    <property type="match status" value="1"/>
</dbReference>
<dbReference type="Pfam" id="PF00067">
    <property type="entry name" value="p450"/>
    <property type="match status" value="1"/>
</dbReference>
<keyword evidence="2 5" id="KW-0479">Metal-binding</keyword>
<keyword evidence="4 5" id="KW-0408">Iron</keyword>
<dbReference type="PANTHER" id="PTHR47950">
    <property type="entry name" value="CYTOCHROME P450, FAMILY 76, SUBFAMILY C, POLYPEPTIDE 5-RELATED"/>
    <property type="match status" value="1"/>
</dbReference>
<evidence type="ECO:0000256" key="2">
    <source>
        <dbReference type="ARBA" id="ARBA00022723"/>
    </source>
</evidence>
<keyword evidence="8" id="KW-1185">Reference proteome</keyword>
<dbReference type="GO" id="GO:0051502">
    <property type="term" value="P:diterpene phytoalexin biosynthetic process"/>
    <property type="evidence" value="ECO:0007669"/>
    <property type="project" value="UniProtKB-ARBA"/>
</dbReference>
<evidence type="ECO:0000256" key="5">
    <source>
        <dbReference type="PIRSR" id="PIRSR602401-1"/>
    </source>
</evidence>
<protein>
    <submittedName>
        <fullName evidence="7">Geraniol 8-hydroxylase</fullName>
    </submittedName>
</protein>
<dbReference type="Gene3D" id="1.10.630.10">
    <property type="entry name" value="Cytochrome P450"/>
    <property type="match status" value="1"/>
</dbReference>
<dbReference type="InterPro" id="IPR036396">
    <property type="entry name" value="Cyt_P450_sf"/>
</dbReference>
<evidence type="ECO:0000313" key="7">
    <source>
        <dbReference type="EMBL" id="KAJ6809429.1"/>
    </source>
</evidence>
<comment type="caution">
    <text evidence="7">The sequence shown here is derived from an EMBL/GenBank/DDBJ whole genome shotgun (WGS) entry which is preliminary data.</text>
</comment>
<proteinExistence type="inferred from homology"/>
<organism evidence="7 8">
    <name type="scientific">Iris pallida</name>
    <name type="common">Sweet iris</name>
    <dbReference type="NCBI Taxonomy" id="29817"/>
    <lineage>
        <taxon>Eukaryota</taxon>
        <taxon>Viridiplantae</taxon>
        <taxon>Streptophyta</taxon>
        <taxon>Embryophyta</taxon>
        <taxon>Tracheophyta</taxon>
        <taxon>Spermatophyta</taxon>
        <taxon>Magnoliopsida</taxon>
        <taxon>Liliopsida</taxon>
        <taxon>Asparagales</taxon>
        <taxon>Iridaceae</taxon>
        <taxon>Iridoideae</taxon>
        <taxon>Irideae</taxon>
        <taxon>Iris</taxon>
    </lineage>
</organism>
<dbReference type="GO" id="GO:0020037">
    <property type="term" value="F:heme binding"/>
    <property type="evidence" value="ECO:0007669"/>
    <property type="project" value="InterPro"/>
</dbReference>
<dbReference type="InterPro" id="IPR002401">
    <property type="entry name" value="Cyt_P450_E_grp-I"/>
</dbReference>
<feature type="binding site" description="axial binding residue" evidence="5">
    <location>
        <position position="455"/>
    </location>
    <ligand>
        <name>heme</name>
        <dbReference type="ChEBI" id="CHEBI:30413"/>
    </ligand>
    <ligandPart>
        <name>Fe</name>
        <dbReference type="ChEBI" id="CHEBI:18248"/>
    </ligandPart>
</feature>
<comment type="cofactor">
    <cofactor evidence="5">
        <name>heme</name>
        <dbReference type="ChEBI" id="CHEBI:30413"/>
    </cofactor>
</comment>
<evidence type="ECO:0000256" key="1">
    <source>
        <dbReference type="ARBA" id="ARBA00010617"/>
    </source>
</evidence>
<dbReference type="PRINTS" id="PR00463">
    <property type="entry name" value="EP450I"/>
</dbReference>
<dbReference type="InterPro" id="IPR017972">
    <property type="entry name" value="Cyt_P450_CS"/>
</dbReference>
<gene>
    <name evidence="7" type="ORF">M6B38_160660</name>
</gene>
<dbReference type="PANTHER" id="PTHR47950:SF48">
    <property type="entry name" value="CYTOCHROME P450 FAMILY PROTEIN, EXPRESSED"/>
    <property type="match status" value="1"/>
</dbReference>
<evidence type="ECO:0000313" key="8">
    <source>
        <dbReference type="Proteomes" id="UP001140949"/>
    </source>
</evidence>
<dbReference type="SUPFAM" id="SSF48264">
    <property type="entry name" value="Cytochrome P450"/>
    <property type="match status" value="1"/>
</dbReference>
<dbReference type="GO" id="GO:0005506">
    <property type="term" value="F:iron ion binding"/>
    <property type="evidence" value="ECO:0007669"/>
    <property type="project" value="InterPro"/>
</dbReference>
<keyword evidence="3 6" id="KW-0560">Oxidoreductase</keyword>